<accession>A0A7R9JKQ7</accession>
<dbReference type="CDD" id="cd00063">
    <property type="entry name" value="FN3"/>
    <property type="match status" value="1"/>
</dbReference>
<organism evidence="1">
    <name type="scientific">Timema californicum</name>
    <name type="common">California timema</name>
    <name type="synonym">Walking stick</name>
    <dbReference type="NCBI Taxonomy" id="61474"/>
    <lineage>
        <taxon>Eukaryota</taxon>
        <taxon>Metazoa</taxon>
        <taxon>Ecdysozoa</taxon>
        <taxon>Arthropoda</taxon>
        <taxon>Hexapoda</taxon>
        <taxon>Insecta</taxon>
        <taxon>Pterygota</taxon>
        <taxon>Neoptera</taxon>
        <taxon>Polyneoptera</taxon>
        <taxon>Phasmatodea</taxon>
        <taxon>Timematodea</taxon>
        <taxon>Timematoidea</taxon>
        <taxon>Timematidae</taxon>
        <taxon>Timema</taxon>
    </lineage>
</organism>
<dbReference type="InterPro" id="IPR003961">
    <property type="entry name" value="FN3_dom"/>
</dbReference>
<evidence type="ECO:0000313" key="1">
    <source>
        <dbReference type="EMBL" id="CAD7580256.1"/>
    </source>
</evidence>
<name>A0A7R9JKQ7_TIMCA</name>
<dbReference type="EMBL" id="OE198140">
    <property type="protein sequence ID" value="CAD7580256.1"/>
    <property type="molecule type" value="Genomic_DNA"/>
</dbReference>
<gene>
    <name evidence="1" type="ORF">TCMB3V08_LOCUS12789</name>
</gene>
<sequence>MKFLVQVFARDKNGNPGENETLIYESGAEDVSDISVCNKTEDSLYLSWHSGEDSLTCTEYYTVSWCVDEKQEWPATSSMLYALCSMLYANVQCLPHAHKNKNRSTIPFFVHGKITNFKLLIQYSGSINFAGRRKEMQSLNL</sequence>
<reference evidence="1" key="1">
    <citation type="submission" date="2020-11" db="EMBL/GenBank/DDBJ databases">
        <authorList>
            <person name="Tran Van P."/>
        </authorList>
    </citation>
    <scope>NUCLEOTIDE SEQUENCE</scope>
</reference>
<dbReference type="AlphaFoldDB" id="A0A7R9JKQ7"/>
<protein>
    <submittedName>
        <fullName evidence="1">(California timema) hypothetical protein</fullName>
    </submittedName>
</protein>
<proteinExistence type="predicted"/>